<dbReference type="OMA" id="CINTEAI"/>
<feature type="compositionally biased region" description="Basic and acidic residues" evidence="3">
    <location>
        <begin position="287"/>
        <end position="297"/>
    </location>
</feature>
<feature type="compositionally biased region" description="Acidic residues" evidence="3">
    <location>
        <begin position="74"/>
        <end position="90"/>
    </location>
</feature>
<dbReference type="PROSITE" id="PS50010">
    <property type="entry name" value="DH_2"/>
    <property type="match status" value="1"/>
</dbReference>
<feature type="compositionally biased region" description="Acidic residues" evidence="3">
    <location>
        <begin position="239"/>
        <end position="249"/>
    </location>
</feature>
<dbReference type="SUPFAM" id="SSF50729">
    <property type="entry name" value="PH domain-like"/>
    <property type="match status" value="1"/>
</dbReference>
<dbReference type="CDD" id="cd00160">
    <property type="entry name" value="RhoGEF"/>
    <property type="match status" value="1"/>
</dbReference>
<dbReference type="Gene3D" id="1.20.900.10">
    <property type="entry name" value="Dbl homology (DH) domain"/>
    <property type="match status" value="1"/>
</dbReference>
<proteinExistence type="predicted"/>
<dbReference type="InterPro" id="IPR035899">
    <property type="entry name" value="DBL_dom_sf"/>
</dbReference>
<dbReference type="SMART" id="SM00233">
    <property type="entry name" value="PH"/>
    <property type="match status" value="1"/>
</dbReference>
<dbReference type="Pfam" id="PF22697">
    <property type="entry name" value="SOS1_NGEF_PH"/>
    <property type="match status" value="1"/>
</dbReference>
<dbReference type="InterPro" id="IPR001849">
    <property type="entry name" value="PH_domain"/>
</dbReference>
<dbReference type="KEGG" id="acan:ACA1_393050"/>
<evidence type="ECO:0000256" key="2">
    <source>
        <dbReference type="SAM" id="Coils"/>
    </source>
</evidence>
<dbReference type="PANTHER" id="PTHR12673:SF159">
    <property type="entry name" value="LD03170P"/>
    <property type="match status" value="1"/>
</dbReference>
<feature type="compositionally biased region" description="Polar residues" evidence="3">
    <location>
        <begin position="773"/>
        <end position="783"/>
    </location>
</feature>
<dbReference type="Proteomes" id="UP000011083">
    <property type="component" value="Unassembled WGS sequence"/>
</dbReference>
<feature type="region of interest" description="Disordered" evidence="3">
    <location>
        <begin position="763"/>
        <end position="783"/>
    </location>
</feature>
<dbReference type="SUPFAM" id="SSF48065">
    <property type="entry name" value="DBL homology domain (DH-domain)"/>
    <property type="match status" value="1"/>
</dbReference>
<keyword evidence="2" id="KW-0175">Coiled coil</keyword>
<dbReference type="InterPro" id="IPR011993">
    <property type="entry name" value="PH-like_dom_sf"/>
</dbReference>
<dbReference type="Gene3D" id="2.30.29.30">
    <property type="entry name" value="Pleckstrin-homology domain (PH domain)/Phosphotyrosine-binding domain (PTB)"/>
    <property type="match status" value="1"/>
</dbReference>
<dbReference type="VEuPathDB" id="AmoebaDB:ACA1_393050"/>
<feature type="compositionally biased region" description="Polar residues" evidence="3">
    <location>
        <begin position="343"/>
        <end position="360"/>
    </location>
</feature>
<feature type="compositionally biased region" description="Basic and acidic residues" evidence="3">
    <location>
        <begin position="42"/>
        <end position="55"/>
    </location>
</feature>
<dbReference type="SMART" id="SM00325">
    <property type="entry name" value="RhoGEF"/>
    <property type="match status" value="1"/>
</dbReference>
<feature type="compositionally biased region" description="Basic and acidic residues" evidence="3">
    <location>
        <begin position="250"/>
        <end position="276"/>
    </location>
</feature>
<evidence type="ECO:0000259" key="5">
    <source>
        <dbReference type="PROSITE" id="PS50010"/>
    </source>
</evidence>
<reference evidence="6 7" key="1">
    <citation type="journal article" date="2013" name="Genome Biol.">
        <title>Genome of Acanthamoeba castellanii highlights extensive lateral gene transfer and early evolution of tyrosine kinase signaling.</title>
        <authorList>
            <person name="Clarke M."/>
            <person name="Lohan A.J."/>
            <person name="Liu B."/>
            <person name="Lagkouvardos I."/>
            <person name="Roy S."/>
            <person name="Zafar N."/>
            <person name="Bertelli C."/>
            <person name="Schilde C."/>
            <person name="Kianianmomeni A."/>
            <person name="Burglin T.R."/>
            <person name="Frech C."/>
            <person name="Turcotte B."/>
            <person name="Kopec K.O."/>
            <person name="Synnott J.M."/>
            <person name="Choo C."/>
            <person name="Paponov I."/>
            <person name="Finkler A."/>
            <person name="Soon Heng Tan C."/>
            <person name="Hutchins A.P."/>
            <person name="Weinmeier T."/>
            <person name="Rattei T."/>
            <person name="Chu J.S."/>
            <person name="Gimenez G."/>
            <person name="Irimia M."/>
            <person name="Rigden D.J."/>
            <person name="Fitzpatrick D.A."/>
            <person name="Lorenzo-Morales J."/>
            <person name="Bateman A."/>
            <person name="Chiu C.H."/>
            <person name="Tang P."/>
            <person name="Hegemann P."/>
            <person name="Fromm H."/>
            <person name="Raoult D."/>
            <person name="Greub G."/>
            <person name="Miranda-Saavedra D."/>
            <person name="Chen N."/>
            <person name="Nash P."/>
            <person name="Ginger M.L."/>
            <person name="Horn M."/>
            <person name="Schaap P."/>
            <person name="Caler L."/>
            <person name="Loftus B."/>
        </authorList>
    </citation>
    <scope>NUCLEOTIDE SEQUENCE [LARGE SCALE GENOMIC DNA]</scope>
    <source>
        <strain evidence="6 7">Neff</strain>
    </source>
</reference>
<dbReference type="OrthoDB" id="20696at2759"/>
<feature type="compositionally biased region" description="Polar residues" evidence="3">
    <location>
        <begin position="101"/>
        <end position="113"/>
    </location>
</feature>
<feature type="region of interest" description="Disordered" evidence="3">
    <location>
        <begin position="334"/>
        <end position="370"/>
    </location>
</feature>
<dbReference type="GO" id="GO:0005085">
    <property type="term" value="F:guanyl-nucleotide exchange factor activity"/>
    <property type="evidence" value="ECO:0007669"/>
    <property type="project" value="UniProtKB-KW"/>
</dbReference>
<dbReference type="InterPro" id="IPR051092">
    <property type="entry name" value="FYVE_RhoGEF_PH"/>
</dbReference>
<evidence type="ECO:0000259" key="4">
    <source>
        <dbReference type="PROSITE" id="PS50003"/>
    </source>
</evidence>
<dbReference type="STRING" id="1257118.L8GZK0"/>
<dbReference type="InterPro" id="IPR001331">
    <property type="entry name" value="GDS_CDC24_CS"/>
</dbReference>
<evidence type="ECO:0000313" key="6">
    <source>
        <dbReference type="EMBL" id="ELR18659.1"/>
    </source>
</evidence>
<dbReference type="RefSeq" id="XP_004340702.1">
    <property type="nucleotide sequence ID" value="XM_004340654.1"/>
</dbReference>
<feature type="compositionally biased region" description="Basic residues" evidence="3">
    <location>
        <begin position="197"/>
        <end position="217"/>
    </location>
</feature>
<name>L8GZK0_ACACF</name>
<feature type="domain" description="DH" evidence="5">
    <location>
        <begin position="415"/>
        <end position="597"/>
    </location>
</feature>
<evidence type="ECO:0000256" key="1">
    <source>
        <dbReference type="ARBA" id="ARBA00022658"/>
    </source>
</evidence>
<protein>
    <submittedName>
        <fullName evidence="6">RhoGEF domain containing protein</fullName>
    </submittedName>
</protein>
<dbReference type="AlphaFoldDB" id="L8GZK0"/>
<sequence>MSEIKLGGSEDHPQTAQTKKEKKEKKDKEKKDKEKKKKRGGSRIERLSRVVKEKVQGNAGGNDSTTDDEAKVDTEEDFSADEALNIDDEAAAGGDGVMEGLSSSAGASPTSARRLTMAQVKDRSLSAQAKRKRSATDGATAASLLGSFRRPGASKLKRRENAPTADGAAAGLEGDEEAAAAVAVEGDEQDEGAGSAKAKKDKKDKQKKGHSSRRKKKEDKSLPLPTASRHSLSVKLNGEDAEGDAEGDGEAEHGGGQREEGGSGDGEAKGNTEKLRKNLTRSGSMVELKKQINHIDRQTLNPRSASRDSVTPAKETPSLERFVSLKNISINLSSVFGDGSARGGSNSDKSPRRVSSTPDSLMQPASARKMNPLWVLNQKAKMVEEEKDKREREERRKREREVLPVGEDVPEKQRQRNRVINEIVNTERDYVQDLKIMLTLFRMPLDEEGILTKEELSTIFSNLSMLLHVNSELYDDISKRVKETNGEELGQCFVLLADYLKMYSQYCSNQAAAREAVVNASKTNPRFRAFQEKMAVNPELNGLTLRDYLIKPVQRLCKYPLLMRELIKHTDEAHVDYPHLQEAFGKIEAVVTSVNEKKQADEDREVIARIISRLSNTEKFGVQLMVPGRRLVQEGKLMEVAKDRSESFRRRFFLFTDLLILAEDKDKPGSSRRKDAMLKVVSMIPFAQASLLDLPDKGDQHHVIDIAYKKDVTTLRFDSVEEKQEWLTSLTGKMQKLQSLSARSASSSSGHFEELASSAVLERVKAPSPPSGPSTFPATSLSP</sequence>
<feature type="domain" description="PH" evidence="4">
    <location>
        <begin position="630"/>
        <end position="735"/>
    </location>
</feature>
<dbReference type="InterPro" id="IPR000219">
    <property type="entry name" value="DH_dom"/>
</dbReference>
<dbReference type="PROSITE" id="PS00741">
    <property type="entry name" value="DH_1"/>
    <property type="match status" value="1"/>
</dbReference>
<accession>L8GZK0</accession>
<evidence type="ECO:0000256" key="3">
    <source>
        <dbReference type="SAM" id="MobiDB-lite"/>
    </source>
</evidence>
<evidence type="ECO:0000313" key="7">
    <source>
        <dbReference type="Proteomes" id="UP000011083"/>
    </source>
</evidence>
<feature type="coiled-coil region" evidence="2">
    <location>
        <begin position="376"/>
        <end position="403"/>
    </location>
</feature>
<keyword evidence="7" id="KW-1185">Reference proteome</keyword>
<gene>
    <name evidence="6" type="ORF">ACA1_393050</name>
</gene>
<feature type="region of interest" description="Disordered" evidence="3">
    <location>
        <begin position="1"/>
        <end position="317"/>
    </location>
</feature>
<feature type="compositionally biased region" description="Polar residues" evidence="3">
    <location>
        <begin position="298"/>
        <end position="309"/>
    </location>
</feature>
<feature type="compositionally biased region" description="Basic and acidic residues" evidence="3">
    <location>
        <begin position="8"/>
        <end position="32"/>
    </location>
</feature>
<dbReference type="GeneID" id="14919443"/>
<dbReference type="PANTHER" id="PTHR12673">
    <property type="entry name" value="FACIOGENITAL DYSPLASIA PROTEIN"/>
    <property type="match status" value="1"/>
</dbReference>
<dbReference type="InterPro" id="IPR055251">
    <property type="entry name" value="SOS1_NGEF_PH"/>
</dbReference>
<dbReference type="Pfam" id="PF00621">
    <property type="entry name" value="RhoGEF"/>
    <property type="match status" value="1"/>
</dbReference>
<dbReference type="GO" id="GO:0035556">
    <property type="term" value="P:intracellular signal transduction"/>
    <property type="evidence" value="ECO:0007669"/>
    <property type="project" value="InterPro"/>
</dbReference>
<dbReference type="EMBL" id="KB007948">
    <property type="protein sequence ID" value="ELR18659.1"/>
    <property type="molecule type" value="Genomic_DNA"/>
</dbReference>
<keyword evidence="1" id="KW-0344">Guanine-nucleotide releasing factor</keyword>
<dbReference type="PROSITE" id="PS50003">
    <property type="entry name" value="PH_DOMAIN"/>
    <property type="match status" value="1"/>
</dbReference>
<organism evidence="6 7">
    <name type="scientific">Acanthamoeba castellanii (strain ATCC 30010 / Neff)</name>
    <dbReference type="NCBI Taxonomy" id="1257118"/>
    <lineage>
        <taxon>Eukaryota</taxon>
        <taxon>Amoebozoa</taxon>
        <taxon>Discosea</taxon>
        <taxon>Longamoebia</taxon>
        <taxon>Centramoebida</taxon>
        <taxon>Acanthamoebidae</taxon>
        <taxon>Acanthamoeba</taxon>
    </lineage>
</organism>
<dbReference type="GO" id="GO:0005737">
    <property type="term" value="C:cytoplasm"/>
    <property type="evidence" value="ECO:0007669"/>
    <property type="project" value="TreeGrafter"/>
</dbReference>